<keyword evidence="1" id="KW-0472">Membrane</keyword>
<evidence type="ECO:0000256" key="1">
    <source>
        <dbReference type="SAM" id="Phobius"/>
    </source>
</evidence>
<name>A0A2C9TZW7_MANES</name>
<feature type="transmembrane region" description="Helical" evidence="1">
    <location>
        <begin position="18"/>
        <end position="38"/>
    </location>
</feature>
<organism evidence="2">
    <name type="scientific">Manihot esculenta</name>
    <name type="common">Cassava</name>
    <name type="synonym">Jatropha manihot</name>
    <dbReference type="NCBI Taxonomy" id="3983"/>
    <lineage>
        <taxon>Eukaryota</taxon>
        <taxon>Viridiplantae</taxon>
        <taxon>Streptophyta</taxon>
        <taxon>Embryophyta</taxon>
        <taxon>Tracheophyta</taxon>
        <taxon>Spermatophyta</taxon>
        <taxon>Magnoliopsida</taxon>
        <taxon>eudicotyledons</taxon>
        <taxon>Gunneridae</taxon>
        <taxon>Pentapetalae</taxon>
        <taxon>rosids</taxon>
        <taxon>fabids</taxon>
        <taxon>Malpighiales</taxon>
        <taxon>Euphorbiaceae</taxon>
        <taxon>Crotonoideae</taxon>
        <taxon>Manihoteae</taxon>
        <taxon>Manihot</taxon>
    </lineage>
</organism>
<proteinExistence type="predicted"/>
<keyword evidence="1" id="KW-1133">Transmembrane helix</keyword>
<sequence length="41" mass="4494">MQVFSDELGIITVSPISLVSKGIVIHGYCFLLSGVVHLHRK</sequence>
<accession>A0A2C9TZW7</accession>
<keyword evidence="1" id="KW-0812">Transmembrane</keyword>
<dbReference type="EMBL" id="CM004404">
    <property type="protein sequence ID" value="OAY22766.1"/>
    <property type="molecule type" value="Genomic_DNA"/>
</dbReference>
<reference evidence="2" key="1">
    <citation type="submission" date="2016-02" db="EMBL/GenBank/DDBJ databases">
        <title>WGS assembly of Manihot esculenta.</title>
        <authorList>
            <person name="Bredeson J.V."/>
            <person name="Prochnik S.E."/>
            <person name="Lyons J.B."/>
            <person name="Schmutz J."/>
            <person name="Grimwood J."/>
            <person name="Vrebalov J."/>
            <person name="Bart R.S."/>
            <person name="Amuge T."/>
            <person name="Ferguson M.E."/>
            <person name="Green R."/>
            <person name="Putnam N."/>
            <person name="Stites J."/>
            <person name="Rounsley S."/>
            <person name="Rokhsar D.S."/>
        </authorList>
    </citation>
    <scope>NUCLEOTIDE SEQUENCE [LARGE SCALE GENOMIC DNA]</scope>
    <source>
        <tissue evidence="2">Leaf</tissue>
    </source>
</reference>
<protein>
    <submittedName>
        <fullName evidence="2">Uncharacterized protein</fullName>
    </submittedName>
</protein>
<evidence type="ECO:0000313" key="2">
    <source>
        <dbReference type="EMBL" id="OAY22766.1"/>
    </source>
</evidence>
<gene>
    <name evidence="2" type="ORF">MANES_18G024600</name>
</gene>
<dbReference type="AlphaFoldDB" id="A0A2C9TZW7"/>